<dbReference type="eggNOG" id="ENOG502QVCS">
    <property type="taxonomic scope" value="Eukaryota"/>
</dbReference>
<dbReference type="GO" id="GO:0045125">
    <property type="term" value="F:bioactive lipid receptor activity"/>
    <property type="evidence" value="ECO:0007669"/>
    <property type="project" value="Ensembl"/>
</dbReference>
<dbReference type="Pfam" id="PF00001">
    <property type="entry name" value="7tm_1"/>
    <property type="match status" value="1"/>
</dbReference>
<keyword evidence="17" id="KW-1185">Reference proteome</keyword>
<evidence type="ECO:0000256" key="8">
    <source>
        <dbReference type="ARBA" id="ARBA00023157"/>
    </source>
</evidence>
<dbReference type="GO" id="GO:0032691">
    <property type="term" value="P:negative regulation of interleukin-1 beta production"/>
    <property type="evidence" value="ECO:0007669"/>
    <property type="project" value="Ensembl"/>
</dbReference>
<dbReference type="InParanoid" id="H0XMJ0"/>
<evidence type="ECO:0000256" key="11">
    <source>
        <dbReference type="ARBA" id="ARBA00023224"/>
    </source>
</evidence>
<feature type="transmembrane region" description="Helical" evidence="14">
    <location>
        <begin position="42"/>
        <end position="61"/>
    </location>
</feature>
<evidence type="ECO:0000256" key="2">
    <source>
        <dbReference type="ARBA" id="ARBA00021527"/>
    </source>
</evidence>
<dbReference type="GO" id="GO:0032024">
    <property type="term" value="P:positive regulation of insulin secretion"/>
    <property type="evidence" value="ECO:0007669"/>
    <property type="project" value="Ensembl"/>
</dbReference>
<evidence type="ECO:0000256" key="7">
    <source>
        <dbReference type="ARBA" id="ARBA00023136"/>
    </source>
</evidence>
<reference evidence="17" key="1">
    <citation type="submission" date="2011-03" db="EMBL/GenBank/DDBJ databases">
        <title>Version 3 of the genome sequence of Otolemur garnettii (Bushbaby).</title>
        <authorList>
            <consortium name="The Broad Institute Genome Sequencing Platform"/>
            <person name="Di Palma F."/>
            <person name="Johnson J."/>
            <person name="Lander E.S."/>
            <person name="Lindblad-Toh K."/>
            <person name="Jaffe D.B."/>
            <person name="Gnerre S."/>
            <person name="MacCallum I."/>
            <person name="Przybylski D."/>
            <person name="Ribeiro F.J."/>
            <person name="Burton J.N."/>
            <person name="Walker B.J."/>
            <person name="Sharpe T."/>
            <person name="Hall G."/>
        </authorList>
    </citation>
    <scope>NUCLEOTIDE SEQUENCE [LARGE SCALE GENOMIC DNA]</scope>
</reference>
<evidence type="ECO:0000256" key="13">
    <source>
        <dbReference type="ARBA" id="ARBA00045206"/>
    </source>
</evidence>
<dbReference type="InterPro" id="IPR013312">
    <property type="entry name" value="GPR40-rel_orph"/>
</dbReference>
<dbReference type="GO" id="GO:0070542">
    <property type="term" value="P:response to fatty acid"/>
    <property type="evidence" value="ECO:0007669"/>
    <property type="project" value="Ensembl"/>
</dbReference>
<comment type="subcellular location">
    <subcellularLocation>
        <location evidence="1">Cell membrane</location>
        <topology evidence="1">Multi-pass membrane protein</topology>
    </subcellularLocation>
</comment>
<feature type="transmembrane region" description="Helical" evidence="14">
    <location>
        <begin position="177"/>
        <end position="203"/>
    </location>
</feature>
<dbReference type="InterPro" id="IPR013313">
    <property type="entry name" value="GPR40_recept_FA"/>
</dbReference>
<keyword evidence="6" id="KW-0297">G-protein coupled receptor</keyword>
<dbReference type="Proteomes" id="UP000005225">
    <property type="component" value="Unassembled WGS sequence"/>
</dbReference>
<dbReference type="GO" id="GO:0007200">
    <property type="term" value="P:phospholipase C-activating G protein-coupled receptor signaling pathway"/>
    <property type="evidence" value="ECO:0007669"/>
    <property type="project" value="Ensembl"/>
</dbReference>
<evidence type="ECO:0000313" key="16">
    <source>
        <dbReference type="Ensembl" id="ENSOGAP00000017331.1"/>
    </source>
</evidence>
<dbReference type="GeneID" id="100951694"/>
<dbReference type="CTD" id="2864"/>
<feature type="transmembrane region" description="Helical" evidence="14">
    <location>
        <begin position="6"/>
        <end position="30"/>
    </location>
</feature>
<keyword evidence="8" id="KW-1015">Disulfide bond</keyword>
<dbReference type="PRINTS" id="PR01905">
    <property type="entry name" value="FATTYACIDR"/>
</dbReference>
<evidence type="ECO:0000256" key="12">
    <source>
        <dbReference type="ARBA" id="ARBA00033166"/>
    </source>
</evidence>
<dbReference type="HOGENOM" id="CLU_009579_8_4_1"/>
<evidence type="ECO:0000313" key="17">
    <source>
        <dbReference type="Proteomes" id="UP000005225"/>
    </source>
</evidence>
<feature type="transmembrane region" description="Helical" evidence="14">
    <location>
        <begin position="122"/>
        <end position="144"/>
    </location>
</feature>
<feature type="domain" description="G-protein coupled receptors family 1 profile" evidence="15">
    <location>
        <begin position="22"/>
        <end position="269"/>
    </location>
</feature>
<protein>
    <recommendedName>
        <fullName evidence="2">Free fatty acid receptor 1</fullName>
    </recommendedName>
    <alternativeName>
        <fullName evidence="12">G-protein coupled receptor 40</fullName>
    </alternativeName>
</protein>
<dbReference type="AlphaFoldDB" id="H0XMJ0"/>
<dbReference type="PROSITE" id="PS50262">
    <property type="entry name" value="G_PROTEIN_RECEP_F1_2"/>
    <property type="match status" value="1"/>
</dbReference>
<name>H0XMJ0_OTOGA</name>
<dbReference type="Gene3D" id="1.20.1070.10">
    <property type="entry name" value="Rhodopsin 7-helix transmembrane proteins"/>
    <property type="match status" value="1"/>
</dbReference>
<evidence type="ECO:0000256" key="3">
    <source>
        <dbReference type="ARBA" id="ARBA00022475"/>
    </source>
</evidence>
<dbReference type="PRINTS" id="PR00237">
    <property type="entry name" value="GPCRRHODOPSN"/>
</dbReference>
<feature type="transmembrane region" description="Helical" evidence="14">
    <location>
        <begin position="81"/>
        <end position="102"/>
    </location>
</feature>
<dbReference type="InterPro" id="IPR000276">
    <property type="entry name" value="GPCR_Rhodpsn"/>
</dbReference>
<comment type="function">
    <text evidence="13">G-protein coupled receptor for medium and long chain saturated and unsaturated fatty acids that plays an important role in glucose homeostasis. Fatty acid binding increases glucose-stimulated insulin secretion, and may also enhance the secretion of glucagon-like peptide 1 (GLP-1). May also play a role in bone homeostasis; receptor signaling activates pathways that inhibit osteoclast differentiation. Ligand binding leads to a conformation change that triggers signaling via G-proteins that activate phospholipase C, leading to an increase of the intracellular calcium concentration. Seems to act through a G(q) and G(i)-mediated pathway. Mediates the anti-inflammatory effects of omega-3 polyunsaturated fatty acids (PUFAs) via inhibition of NLRP3 inflammasome activation.</text>
</comment>
<dbReference type="GO" id="GO:0042593">
    <property type="term" value="P:glucose homeostasis"/>
    <property type="evidence" value="ECO:0007669"/>
    <property type="project" value="Ensembl"/>
</dbReference>
<proteinExistence type="predicted"/>
<evidence type="ECO:0000256" key="9">
    <source>
        <dbReference type="ARBA" id="ARBA00023170"/>
    </source>
</evidence>
<dbReference type="GO" id="GO:0030073">
    <property type="term" value="P:insulin secretion"/>
    <property type="evidence" value="ECO:0007669"/>
    <property type="project" value="Ensembl"/>
</dbReference>
<accession>H0XMJ0</accession>
<keyword evidence="5 14" id="KW-1133">Transmembrane helix</keyword>
<reference evidence="16" key="3">
    <citation type="submission" date="2025-09" db="UniProtKB">
        <authorList>
            <consortium name="Ensembl"/>
        </authorList>
    </citation>
    <scope>IDENTIFICATION</scope>
</reference>
<feature type="transmembrane region" description="Helical" evidence="14">
    <location>
        <begin position="253"/>
        <end position="272"/>
    </location>
</feature>
<keyword evidence="4 14" id="KW-0812">Transmembrane</keyword>
<keyword evidence="7 14" id="KW-0472">Membrane</keyword>
<sequence>MDLPPQLAFALYVAAFVLGLPLNALAIRGAAVHARLRLTPSLVYALHLGCSDLLLAVSLPLKAVEALASGAWPLPAALCPALALAHFAPLYAGGGFLAALSAGRYLGAAFPLGYQAIRRPRYSWCVCVAIWALVLCHLGLVFGLEAPGGWLGIVTPVNDSPVCLEAWEPDSAGPARLSLSLLLFCVPLLVTAFCYVGCLRALAHSGLSHRRKLRAAWAAGGALLTLLLCLGPYNASNVAGFLLPGMDSHWRKLGLITGAWSVVLNPLVTGYLGRGPGPGRGTVCATRMQGGISQK</sequence>
<evidence type="ECO:0000256" key="4">
    <source>
        <dbReference type="ARBA" id="ARBA00022692"/>
    </source>
</evidence>
<dbReference type="FunCoup" id="H0XMJ0">
    <property type="interactions" value="355"/>
</dbReference>
<evidence type="ECO:0000256" key="10">
    <source>
        <dbReference type="ARBA" id="ARBA00023180"/>
    </source>
</evidence>
<dbReference type="Ensembl" id="ENSOGAT00000001481.2">
    <property type="protein sequence ID" value="ENSOGAP00000017331.1"/>
    <property type="gene ID" value="ENSOGAG00000001480.2"/>
</dbReference>
<evidence type="ECO:0000256" key="1">
    <source>
        <dbReference type="ARBA" id="ARBA00004651"/>
    </source>
</evidence>
<dbReference type="GO" id="GO:0005886">
    <property type="term" value="C:plasma membrane"/>
    <property type="evidence" value="ECO:0007669"/>
    <property type="project" value="UniProtKB-SubCell"/>
</dbReference>
<dbReference type="PRINTS" id="PR01904">
    <property type="entry name" value="GPR40FAMILY"/>
</dbReference>
<reference evidence="16" key="2">
    <citation type="submission" date="2025-08" db="UniProtKB">
        <authorList>
            <consortium name="Ensembl"/>
        </authorList>
    </citation>
    <scope>IDENTIFICATION</scope>
</reference>
<organism evidence="16 17">
    <name type="scientific">Otolemur garnettii</name>
    <name type="common">Small-eared galago</name>
    <name type="synonym">Garnett's greater bushbaby</name>
    <dbReference type="NCBI Taxonomy" id="30611"/>
    <lineage>
        <taxon>Eukaryota</taxon>
        <taxon>Metazoa</taxon>
        <taxon>Chordata</taxon>
        <taxon>Craniata</taxon>
        <taxon>Vertebrata</taxon>
        <taxon>Euteleostomi</taxon>
        <taxon>Mammalia</taxon>
        <taxon>Eutheria</taxon>
        <taxon>Euarchontoglires</taxon>
        <taxon>Primates</taxon>
        <taxon>Strepsirrhini</taxon>
        <taxon>Lorisiformes</taxon>
        <taxon>Galagidae</taxon>
        <taxon>Otolemur</taxon>
    </lineage>
</organism>
<dbReference type="SUPFAM" id="SSF81321">
    <property type="entry name" value="Family A G protein-coupled receptor-like"/>
    <property type="match status" value="1"/>
</dbReference>
<dbReference type="InterPro" id="IPR017452">
    <property type="entry name" value="GPCR_Rhodpsn_7TM"/>
</dbReference>
<dbReference type="STRING" id="30611.ENSOGAP00000017331"/>
<keyword evidence="3" id="KW-1003">Cell membrane</keyword>
<keyword evidence="10" id="KW-0325">Glycoprotein</keyword>
<dbReference type="KEGG" id="oga:100951694"/>
<feature type="transmembrane region" description="Helical" evidence="14">
    <location>
        <begin position="215"/>
        <end position="233"/>
    </location>
</feature>
<dbReference type="GeneTree" id="ENSGT01140000282516"/>
<keyword evidence="11" id="KW-0807">Transducer</keyword>
<evidence type="ECO:0000256" key="6">
    <source>
        <dbReference type="ARBA" id="ARBA00023040"/>
    </source>
</evidence>
<keyword evidence="9" id="KW-0675">Receptor</keyword>
<dbReference type="GO" id="GO:1990806">
    <property type="term" value="P:ligand-gated ion channel signaling pathway"/>
    <property type="evidence" value="ECO:0007669"/>
    <property type="project" value="Ensembl"/>
</dbReference>
<dbReference type="GO" id="GO:0051928">
    <property type="term" value="P:positive regulation of calcium ion transport"/>
    <property type="evidence" value="ECO:0007669"/>
    <property type="project" value="Ensembl"/>
</dbReference>
<dbReference type="RefSeq" id="XP_003796168.1">
    <property type="nucleotide sequence ID" value="XM_003796120.1"/>
</dbReference>
<dbReference type="EMBL" id="AAQR03125234">
    <property type="status" value="NOT_ANNOTATED_CDS"/>
    <property type="molecule type" value="Genomic_DNA"/>
</dbReference>
<dbReference type="PANTHER" id="PTHR45822">
    <property type="entry name" value="FREE FATTY ACID RECEPTOR 2-RELATED"/>
    <property type="match status" value="1"/>
</dbReference>
<evidence type="ECO:0000256" key="14">
    <source>
        <dbReference type="SAM" id="Phobius"/>
    </source>
</evidence>
<dbReference type="OrthoDB" id="9533924at2759"/>
<dbReference type="OMA" id="CPAFALI"/>
<dbReference type="PANTHER" id="PTHR45822:SF4">
    <property type="entry name" value="FREE FATTY ACID RECEPTOR 1"/>
    <property type="match status" value="1"/>
</dbReference>
<dbReference type="GO" id="GO:0007204">
    <property type="term" value="P:positive regulation of cytosolic calcium ion concentration"/>
    <property type="evidence" value="ECO:0007669"/>
    <property type="project" value="Ensembl"/>
</dbReference>
<gene>
    <name evidence="16" type="primary">FFAR1</name>
</gene>
<evidence type="ECO:0000259" key="15">
    <source>
        <dbReference type="PROSITE" id="PS50262"/>
    </source>
</evidence>
<evidence type="ECO:0000256" key="5">
    <source>
        <dbReference type="ARBA" id="ARBA00022989"/>
    </source>
</evidence>